<dbReference type="InterPro" id="IPR037165">
    <property type="entry name" value="AldOxase/xan_DH_Mopterin-bd_sf"/>
</dbReference>
<accession>A0A1U9ZX70</accession>
<sequence>MELITQPPTSKAPPELFTGDAWWDVIHRGEEPSRARANLVRFALAARQVRRPVKVVLTHGQMVYTTPNIRQTYRSIPLDIHTPTWIRGPGNATAAFAVECAMDELATKPASTP</sequence>
<evidence type="ECO:0000313" key="2">
    <source>
        <dbReference type="EMBL" id="AQZ62540.1"/>
    </source>
</evidence>
<evidence type="ECO:0000313" key="3">
    <source>
        <dbReference type="Proteomes" id="UP000190797"/>
    </source>
</evidence>
<feature type="domain" description="Aldehyde oxidase/xanthine dehydrogenase first molybdopterin binding" evidence="1">
    <location>
        <begin position="57"/>
        <end position="108"/>
    </location>
</feature>
<dbReference type="OrthoDB" id="9802489at2"/>
<proteinExistence type="predicted"/>
<dbReference type="Proteomes" id="UP000190797">
    <property type="component" value="Chromosome"/>
</dbReference>
<dbReference type="GO" id="GO:0016491">
    <property type="term" value="F:oxidoreductase activity"/>
    <property type="evidence" value="ECO:0007669"/>
    <property type="project" value="InterPro"/>
</dbReference>
<dbReference type="EMBL" id="CP017717">
    <property type="protein sequence ID" value="AQZ62540.1"/>
    <property type="molecule type" value="Genomic_DNA"/>
</dbReference>
<gene>
    <name evidence="2" type="ORF">BKM31_14675</name>
</gene>
<protein>
    <recommendedName>
        <fullName evidence="1">Aldehyde oxidase/xanthine dehydrogenase first molybdopterin binding domain-containing protein</fullName>
    </recommendedName>
</protein>
<dbReference type="SUPFAM" id="SSF56003">
    <property type="entry name" value="Molybdenum cofactor-binding domain"/>
    <property type="match status" value="1"/>
</dbReference>
<dbReference type="InterPro" id="IPR008274">
    <property type="entry name" value="AldOxase/xan_DH_MoCoBD1"/>
</dbReference>
<dbReference type="Gene3D" id="3.30.365.10">
    <property type="entry name" value="Aldehyde oxidase/xanthine dehydrogenase, molybdopterin binding domain"/>
    <property type="match status" value="1"/>
</dbReference>
<dbReference type="AlphaFoldDB" id="A0A1U9ZX70"/>
<dbReference type="KEGG" id="noa:BKM31_14675"/>
<dbReference type="RefSeq" id="WP_155127212.1">
    <property type="nucleotide sequence ID" value="NZ_CP017717.1"/>
</dbReference>
<dbReference type="STRING" id="1909395.BKM31_14675"/>
<keyword evidence="3" id="KW-1185">Reference proteome</keyword>
<evidence type="ECO:0000259" key="1">
    <source>
        <dbReference type="Pfam" id="PF02738"/>
    </source>
</evidence>
<organism evidence="2 3">
    <name type="scientific">[Actinomadura] parvosata subsp. kistnae</name>
    <dbReference type="NCBI Taxonomy" id="1909395"/>
    <lineage>
        <taxon>Bacteria</taxon>
        <taxon>Bacillati</taxon>
        <taxon>Actinomycetota</taxon>
        <taxon>Actinomycetes</taxon>
        <taxon>Streptosporangiales</taxon>
        <taxon>Streptosporangiaceae</taxon>
        <taxon>Nonomuraea</taxon>
    </lineage>
</organism>
<dbReference type="Pfam" id="PF02738">
    <property type="entry name" value="MoCoBD_1"/>
    <property type="match status" value="1"/>
</dbReference>
<name>A0A1U9ZX70_9ACTN</name>
<reference evidence="3" key="1">
    <citation type="journal article" date="2017" name="Med. Chem. Commun.">
        <title>Nonomuraea sp. ATCC 55076 harbours the largest actinomycete chromosome to date and the kistamicin biosynthetic gene cluster.</title>
        <authorList>
            <person name="Nazari B."/>
            <person name="Forneris C.C."/>
            <person name="Gibson M.I."/>
            <person name="Moon K."/>
            <person name="Schramma K.R."/>
            <person name="Seyedsayamdost M.R."/>
        </authorList>
    </citation>
    <scope>NUCLEOTIDE SEQUENCE [LARGE SCALE GENOMIC DNA]</scope>
    <source>
        <strain evidence="3">ATCC 55076</strain>
    </source>
</reference>